<protein>
    <recommendedName>
        <fullName evidence="3">DUF1643 domain-containing protein</fullName>
    </recommendedName>
</protein>
<evidence type="ECO:0000313" key="2">
    <source>
        <dbReference type="Proteomes" id="UP000094784"/>
    </source>
</evidence>
<dbReference type="EMBL" id="MECQ01000001">
    <property type="protein sequence ID" value="ODV56726.1"/>
    <property type="molecule type" value="Genomic_DNA"/>
</dbReference>
<dbReference type="Proteomes" id="UP000094784">
    <property type="component" value="Unassembled WGS sequence"/>
</dbReference>
<dbReference type="InterPro" id="IPR012441">
    <property type="entry name" value="DUF1643"/>
</dbReference>
<organism evidence="1 2">
    <name type="scientific">Lysinibacillus fusiformis</name>
    <dbReference type="NCBI Taxonomy" id="28031"/>
    <lineage>
        <taxon>Bacteria</taxon>
        <taxon>Bacillati</taxon>
        <taxon>Bacillota</taxon>
        <taxon>Bacilli</taxon>
        <taxon>Bacillales</taxon>
        <taxon>Bacillaceae</taxon>
        <taxon>Lysinibacillus</taxon>
    </lineage>
</organism>
<comment type="caution">
    <text evidence="1">The sequence shown here is derived from an EMBL/GenBank/DDBJ whole genome shotgun (WGS) entry which is preliminary data.</text>
</comment>
<sequence length="205" mass="23849">MWIHDVADQYNLEVKDGRHNNIDGIAVFDELLTKRYILEKRWRDGEKVFLAFMMNPSKAAHNKSDATVNQMIRLAKVYDCDALQVINVSSFIEGLSNDVPDESFTFDTINWAFIERALIDAYIIFISWGIQGQQGINNWLLSQNIVANTLYNVRLKCYAYEHLLALKEKIYYVPHPRPRGTVRKYEDSLAHKLSLSELVDLFWSD</sequence>
<dbReference type="OrthoDB" id="2625214at2"/>
<dbReference type="Pfam" id="PF07799">
    <property type="entry name" value="DUF1643"/>
    <property type="match status" value="1"/>
</dbReference>
<dbReference type="AlphaFoldDB" id="A0A1E4R8B7"/>
<name>A0A1E4R8B7_9BACI</name>
<gene>
    <name evidence="1" type="ORF">BG258_12905</name>
</gene>
<evidence type="ECO:0008006" key="3">
    <source>
        <dbReference type="Google" id="ProtNLM"/>
    </source>
</evidence>
<dbReference type="RefSeq" id="WP_069481714.1">
    <property type="nucleotide sequence ID" value="NZ_JANIOG010000003.1"/>
</dbReference>
<reference evidence="1 2" key="1">
    <citation type="submission" date="2016-09" db="EMBL/GenBank/DDBJ databases">
        <title>Draft genome sequence of the soil isolate, Lysinibacillus fusiformis M5, a potential hypoxanthine producer.</title>
        <authorList>
            <person name="Gallegos-Monterrosa R."/>
            <person name="Maroti G."/>
            <person name="Balint B."/>
            <person name="Kovacs A.T."/>
        </authorList>
    </citation>
    <scope>NUCLEOTIDE SEQUENCE [LARGE SCALE GENOMIC DNA]</scope>
    <source>
        <strain evidence="1 2">M5</strain>
    </source>
</reference>
<proteinExistence type="predicted"/>
<accession>A0A1E4R8B7</accession>
<evidence type="ECO:0000313" key="1">
    <source>
        <dbReference type="EMBL" id="ODV56726.1"/>
    </source>
</evidence>